<evidence type="ECO:0000256" key="3">
    <source>
        <dbReference type="RuleBase" id="RU003476"/>
    </source>
</evidence>
<dbReference type="InterPro" id="IPR020084">
    <property type="entry name" value="NUDIX_hydrolase_CS"/>
</dbReference>
<dbReference type="EMBL" id="JBEPLO010000033">
    <property type="protein sequence ID" value="MET3559095.1"/>
    <property type="molecule type" value="Genomic_DNA"/>
</dbReference>
<dbReference type="Proteomes" id="UP001549122">
    <property type="component" value="Unassembled WGS sequence"/>
</dbReference>
<evidence type="ECO:0000313" key="5">
    <source>
        <dbReference type="EMBL" id="MET3559095.1"/>
    </source>
</evidence>
<dbReference type="RefSeq" id="WP_354366184.1">
    <property type="nucleotide sequence ID" value="NZ_JBEPLO010000033.1"/>
</dbReference>
<dbReference type="PANTHER" id="PTHR43736">
    <property type="entry name" value="ADP-RIBOSE PYROPHOSPHATASE"/>
    <property type="match status" value="1"/>
</dbReference>
<dbReference type="PROSITE" id="PS00893">
    <property type="entry name" value="NUDIX_BOX"/>
    <property type="match status" value="1"/>
</dbReference>
<organism evidence="5 6">
    <name type="scientific">Streptococcus rupicaprae</name>
    <dbReference type="NCBI Taxonomy" id="759619"/>
    <lineage>
        <taxon>Bacteria</taxon>
        <taxon>Bacillati</taxon>
        <taxon>Bacillota</taxon>
        <taxon>Bacilli</taxon>
        <taxon>Lactobacillales</taxon>
        <taxon>Streptococcaceae</taxon>
        <taxon>Streptococcus</taxon>
    </lineage>
</organism>
<keyword evidence="6" id="KW-1185">Reference proteome</keyword>
<feature type="domain" description="Nudix hydrolase" evidence="4">
    <location>
        <begin position="8"/>
        <end position="136"/>
    </location>
</feature>
<evidence type="ECO:0000259" key="4">
    <source>
        <dbReference type="PROSITE" id="PS51462"/>
    </source>
</evidence>
<dbReference type="InterPro" id="IPR020476">
    <property type="entry name" value="Nudix_hydrolase"/>
</dbReference>
<name>A0ABV2FKL4_9STRE</name>
<reference evidence="5 6" key="1">
    <citation type="submission" date="2024-06" db="EMBL/GenBank/DDBJ databases">
        <title>Genomic Encyclopedia of Type Strains, Phase IV (KMG-IV): sequencing the most valuable type-strain genomes for metagenomic binning, comparative biology and taxonomic classification.</title>
        <authorList>
            <person name="Goeker M."/>
        </authorList>
    </citation>
    <scope>NUCLEOTIDE SEQUENCE [LARGE SCALE GENOMIC DNA]</scope>
    <source>
        <strain evidence="5 6">DSM 28303</strain>
    </source>
</reference>
<comment type="similarity">
    <text evidence="1 3">Belongs to the Nudix hydrolase family.</text>
</comment>
<keyword evidence="2 3" id="KW-0378">Hydrolase</keyword>
<evidence type="ECO:0000313" key="6">
    <source>
        <dbReference type="Proteomes" id="UP001549122"/>
    </source>
</evidence>
<proteinExistence type="inferred from homology"/>
<dbReference type="InterPro" id="IPR015797">
    <property type="entry name" value="NUDIX_hydrolase-like_dom_sf"/>
</dbReference>
<dbReference type="Pfam" id="PF00293">
    <property type="entry name" value="NUDIX"/>
    <property type="match status" value="1"/>
</dbReference>
<dbReference type="PROSITE" id="PS51462">
    <property type="entry name" value="NUDIX"/>
    <property type="match status" value="1"/>
</dbReference>
<evidence type="ECO:0000256" key="2">
    <source>
        <dbReference type="ARBA" id="ARBA00022801"/>
    </source>
</evidence>
<dbReference type="PRINTS" id="PR00502">
    <property type="entry name" value="NUDIXFAMILY"/>
</dbReference>
<sequence>MTEERVERLNFGVKGLMFNDEGKFLALHRWDAPQSPKLELPGGRIDFGETIEETLIREIREETNLEATPIELVTTWNYVKRDQTFQVVGIIYLASVTDLSTFKLSEEHDSYAWLELSELDRLARHFREPLEKQKEIISELVKQKRYGVV</sequence>
<comment type="caution">
    <text evidence="5">The sequence shown here is derived from an EMBL/GenBank/DDBJ whole genome shotgun (WGS) entry which is preliminary data.</text>
</comment>
<evidence type="ECO:0000256" key="1">
    <source>
        <dbReference type="ARBA" id="ARBA00005582"/>
    </source>
</evidence>
<dbReference type="InterPro" id="IPR000086">
    <property type="entry name" value="NUDIX_hydrolase_dom"/>
</dbReference>
<dbReference type="Gene3D" id="3.90.79.10">
    <property type="entry name" value="Nucleoside Triphosphate Pyrophosphohydrolase"/>
    <property type="match status" value="1"/>
</dbReference>
<dbReference type="SUPFAM" id="SSF55811">
    <property type="entry name" value="Nudix"/>
    <property type="match status" value="1"/>
</dbReference>
<protein>
    <submittedName>
        <fullName evidence="5">8-oxo-dGTP pyrophosphatase MutT (NUDIX family)</fullName>
    </submittedName>
</protein>
<gene>
    <name evidence="5" type="ORF">ABID29_002244</name>
</gene>
<dbReference type="PANTHER" id="PTHR43736:SF1">
    <property type="entry name" value="DIHYDRONEOPTERIN TRIPHOSPHATE DIPHOSPHATASE"/>
    <property type="match status" value="1"/>
</dbReference>
<accession>A0ABV2FKL4</accession>